<evidence type="ECO:0000313" key="2">
    <source>
        <dbReference type="EMBL" id="GAA4694369.1"/>
    </source>
</evidence>
<dbReference type="PANTHER" id="PTHR30212:SF2">
    <property type="entry name" value="PROTEIN YIIM"/>
    <property type="match status" value="1"/>
</dbReference>
<comment type="caution">
    <text evidence="2">The sequence shown here is derived from an EMBL/GenBank/DDBJ whole genome shotgun (WGS) entry which is preliminary data.</text>
</comment>
<dbReference type="EMBL" id="BAABKM010000002">
    <property type="protein sequence ID" value="GAA4694369.1"/>
    <property type="molecule type" value="Genomic_DNA"/>
</dbReference>
<name>A0ABP8WRR3_9ACTN</name>
<dbReference type="RefSeq" id="WP_345519271.1">
    <property type="nucleotide sequence ID" value="NZ_BAABKM010000002.1"/>
</dbReference>
<organism evidence="2 3">
    <name type="scientific">Nocardioides conyzicola</name>
    <dbReference type="NCBI Taxonomy" id="1651781"/>
    <lineage>
        <taxon>Bacteria</taxon>
        <taxon>Bacillati</taxon>
        <taxon>Actinomycetota</taxon>
        <taxon>Actinomycetes</taxon>
        <taxon>Propionibacteriales</taxon>
        <taxon>Nocardioidaceae</taxon>
        <taxon>Nocardioides</taxon>
    </lineage>
</organism>
<dbReference type="Gene3D" id="2.40.33.20">
    <property type="entry name" value="PK beta-barrel domain-like"/>
    <property type="match status" value="1"/>
</dbReference>
<proteinExistence type="predicted"/>
<sequence>MPSIVSVNVGTPRAAEWAEIGRTSIAKHAVTGAVHVGLLGIDGDQVSDRRHHGGIDQAVYAFAREDLDWWAGELGQEIPDGQFGENLTTLGIDVNEAEIGERWQVGEALLEVRSVRTPCNDFKNWMGLSGYDNAAWVRRFAQVGRPGPYLKVLGEGAIRAGDELSVIYEPGHGVTVSMMYRAISTEPALLPRLLDVPDLLPKARARAEQYVAAAGAGRPR</sequence>
<dbReference type="PANTHER" id="PTHR30212">
    <property type="entry name" value="PROTEIN YIIM"/>
    <property type="match status" value="1"/>
</dbReference>
<keyword evidence="3" id="KW-1185">Reference proteome</keyword>
<reference evidence="3" key="1">
    <citation type="journal article" date="2019" name="Int. J. Syst. Evol. Microbiol.">
        <title>The Global Catalogue of Microorganisms (GCM) 10K type strain sequencing project: providing services to taxonomists for standard genome sequencing and annotation.</title>
        <authorList>
            <consortium name="The Broad Institute Genomics Platform"/>
            <consortium name="The Broad Institute Genome Sequencing Center for Infectious Disease"/>
            <person name="Wu L."/>
            <person name="Ma J."/>
        </authorList>
    </citation>
    <scope>NUCLEOTIDE SEQUENCE [LARGE SCALE GENOMIC DNA]</scope>
    <source>
        <strain evidence="3">JCM 18531</strain>
    </source>
</reference>
<dbReference type="PROSITE" id="PS51340">
    <property type="entry name" value="MOSC"/>
    <property type="match status" value="1"/>
</dbReference>
<evidence type="ECO:0000259" key="1">
    <source>
        <dbReference type="PROSITE" id="PS51340"/>
    </source>
</evidence>
<gene>
    <name evidence="2" type="ORF">GCM10023349_06780</name>
</gene>
<evidence type="ECO:0000313" key="3">
    <source>
        <dbReference type="Proteomes" id="UP001499974"/>
    </source>
</evidence>
<dbReference type="Pfam" id="PF03473">
    <property type="entry name" value="MOSC"/>
    <property type="match status" value="1"/>
</dbReference>
<feature type="domain" description="MOSC" evidence="1">
    <location>
        <begin position="28"/>
        <end position="167"/>
    </location>
</feature>
<dbReference type="Proteomes" id="UP001499974">
    <property type="component" value="Unassembled WGS sequence"/>
</dbReference>
<protein>
    <submittedName>
        <fullName evidence="2">MOSC domain-containing protein</fullName>
    </submittedName>
</protein>
<dbReference type="InterPro" id="IPR052353">
    <property type="entry name" value="Benzoxazolinone_Detox_Enz"/>
</dbReference>
<accession>A0ABP8WRR3</accession>
<dbReference type="InterPro" id="IPR005302">
    <property type="entry name" value="MoCF_Sase_C"/>
</dbReference>
<dbReference type="SUPFAM" id="SSF50800">
    <property type="entry name" value="PK beta-barrel domain-like"/>
    <property type="match status" value="1"/>
</dbReference>
<dbReference type="InterPro" id="IPR011037">
    <property type="entry name" value="Pyrv_Knase-like_insert_dom_sf"/>
</dbReference>